<gene>
    <name evidence="2" type="ORF">CEXT_500981</name>
</gene>
<keyword evidence="3" id="KW-1185">Reference proteome</keyword>
<proteinExistence type="predicted"/>
<comment type="caution">
    <text evidence="2">The sequence shown here is derived from an EMBL/GenBank/DDBJ whole genome shotgun (WGS) entry which is preliminary data.</text>
</comment>
<name>A0AAV4M9R2_CAEEX</name>
<evidence type="ECO:0000256" key="1">
    <source>
        <dbReference type="SAM" id="MobiDB-lite"/>
    </source>
</evidence>
<reference evidence="2 3" key="1">
    <citation type="submission" date="2021-06" db="EMBL/GenBank/DDBJ databases">
        <title>Caerostris extrusa draft genome.</title>
        <authorList>
            <person name="Kono N."/>
            <person name="Arakawa K."/>
        </authorList>
    </citation>
    <scope>NUCLEOTIDE SEQUENCE [LARGE SCALE GENOMIC DNA]</scope>
</reference>
<dbReference type="EMBL" id="BPLR01001999">
    <property type="protein sequence ID" value="GIX68779.1"/>
    <property type="molecule type" value="Genomic_DNA"/>
</dbReference>
<organism evidence="2 3">
    <name type="scientific">Caerostris extrusa</name>
    <name type="common">Bark spider</name>
    <name type="synonym">Caerostris bankana</name>
    <dbReference type="NCBI Taxonomy" id="172846"/>
    <lineage>
        <taxon>Eukaryota</taxon>
        <taxon>Metazoa</taxon>
        <taxon>Ecdysozoa</taxon>
        <taxon>Arthropoda</taxon>
        <taxon>Chelicerata</taxon>
        <taxon>Arachnida</taxon>
        <taxon>Araneae</taxon>
        <taxon>Araneomorphae</taxon>
        <taxon>Entelegynae</taxon>
        <taxon>Araneoidea</taxon>
        <taxon>Araneidae</taxon>
        <taxon>Caerostris</taxon>
    </lineage>
</organism>
<dbReference type="AlphaFoldDB" id="A0AAV4M9R2"/>
<accession>A0AAV4M9R2</accession>
<evidence type="ECO:0000313" key="2">
    <source>
        <dbReference type="EMBL" id="GIX68779.1"/>
    </source>
</evidence>
<feature type="region of interest" description="Disordered" evidence="1">
    <location>
        <begin position="103"/>
        <end position="132"/>
    </location>
</feature>
<sequence>MSSSSTAGEGNPFFGIFSQLPCEEVAGFLGCLTYVPGCFESPDSLGVRRNSPVCRSADRRRLGSLESIVSSISKVSPTVIPRGGERERGWGVGDDLKLLNSRSMPIPRSYRPTQRHAAQLASATKDPVPHGL</sequence>
<protein>
    <submittedName>
        <fullName evidence="2">Uncharacterized protein</fullName>
    </submittedName>
</protein>
<dbReference type="Proteomes" id="UP001054945">
    <property type="component" value="Unassembled WGS sequence"/>
</dbReference>
<evidence type="ECO:0000313" key="3">
    <source>
        <dbReference type="Proteomes" id="UP001054945"/>
    </source>
</evidence>